<reference evidence="1 2" key="1">
    <citation type="submission" date="2014-06" db="EMBL/GenBank/DDBJ databases">
        <title>Genetic Variability of E. coli after antibiotic treatment.</title>
        <authorList>
            <person name="Silbergeld E."/>
            <person name="Coles C."/>
            <person name="Seidman J.C."/>
            <person name="You Y."/>
            <person name="George J."/>
            <person name="Nadendla S."/>
            <person name="Daugherty S.C."/>
            <person name="Nagaraj S."/>
            <person name="Ott S."/>
            <person name="Klega K."/>
            <person name="Rasko D."/>
        </authorList>
    </citation>
    <scope>NUCLEOTIDE SEQUENCE [LARGE SCALE GENOMIC DNA]</scope>
    <source>
        <strain evidence="1 2">2-460-02_S1_C1</strain>
    </source>
</reference>
<gene>
    <name evidence="1" type="ORF">AB05_0843</name>
</gene>
<proteinExistence type="predicted"/>
<accession>A0A836NEH2</accession>
<sequence>MNKPPNIAHPYNFQYVIHQTFNSYHQLITFTFNKINNIFKKN</sequence>
<dbReference type="EMBL" id="JOSS01000016">
    <property type="protein sequence ID" value="KEO33599.1"/>
    <property type="molecule type" value="Genomic_DNA"/>
</dbReference>
<evidence type="ECO:0000313" key="2">
    <source>
        <dbReference type="Proteomes" id="UP000028038"/>
    </source>
</evidence>
<organism evidence="1 2">
    <name type="scientific">Escherichia coli 2-460-02_S1_C1</name>
    <dbReference type="NCBI Taxonomy" id="1444044"/>
    <lineage>
        <taxon>Bacteria</taxon>
        <taxon>Pseudomonadati</taxon>
        <taxon>Pseudomonadota</taxon>
        <taxon>Gammaproteobacteria</taxon>
        <taxon>Enterobacterales</taxon>
        <taxon>Enterobacteriaceae</taxon>
        <taxon>Escherichia</taxon>
    </lineage>
</organism>
<dbReference type="AlphaFoldDB" id="A0A836NEH2"/>
<name>A0A836NEH2_ECOLX</name>
<evidence type="ECO:0000313" key="1">
    <source>
        <dbReference type="EMBL" id="KEO33599.1"/>
    </source>
</evidence>
<protein>
    <submittedName>
        <fullName evidence="1">Uncharacterized protein</fullName>
    </submittedName>
</protein>
<dbReference type="Proteomes" id="UP000028038">
    <property type="component" value="Unassembled WGS sequence"/>
</dbReference>
<comment type="caution">
    <text evidence="1">The sequence shown here is derived from an EMBL/GenBank/DDBJ whole genome shotgun (WGS) entry which is preliminary data.</text>
</comment>